<dbReference type="InterPro" id="IPR036291">
    <property type="entry name" value="NAD(P)-bd_dom_sf"/>
</dbReference>
<dbReference type="GO" id="GO:0016020">
    <property type="term" value="C:membrane"/>
    <property type="evidence" value="ECO:0007669"/>
    <property type="project" value="TreeGrafter"/>
</dbReference>
<evidence type="ECO:0000313" key="4">
    <source>
        <dbReference type="Proteomes" id="UP000293583"/>
    </source>
</evidence>
<dbReference type="PANTHER" id="PTHR44196:SF2">
    <property type="entry name" value="SHORT-CHAIN DEHYDROGENASE-RELATED"/>
    <property type="match status" value="1"/>
</dbReference>
<gene>
    <name evidence="3" type="ORF">EWU20_10205</name>
</gene>
<name>A0A4Q9B9N3_9BACT</name>
<proteinExistence type="inferred from homology"/>
<dbReference type="PANTHER" id="PTHR44196">
    <property type="entry name" value="DEHYDROGENASE/REDUCTASE SDR FAMILY MEMBER 7B"/>
    <property type="match status" value="1"/>
</dbReference>
<keyword evidence="2" id="KW-0560">Oxidoreductase</keyword>
<dbReference type="AlphaFoldDB" id="A0A4Q9B9N3"/>
<dbReference type="RefSeq" id="WP_130923758.1">
    <property type="nucleotide sequence ID" value="NZ_JAANOL010000004.1"/>
</dbReference>
<evidence type="ECO:0000256" key="2">
    <source>
        <dbReference type="ARBA" id="ARBA00023002"/>
    </source>
</evidence>
<reference evidence="3 4" key="1">
    <citation type="submission" date="2019-02" db="EMBL/GenBank/DDBJ databases">
        <title>Genome of a new Bacteroidetes strain.</title>
        <authorList>
            <person name="Pitt A."/>
        </authorList>
    </citation>
    <scope>NUCLEOTIDE SEQUENCE [LARGE SCALE GENOMIC DNA]</scope>
    <source>
        <strain evidence="3 4">103A-SOEBACH</strain>
    </source>
</reference>
<evidence type="ECO:0000256" key="1">
    <source>
        <dbReference type="ARBA" id="ARBA00006484"/>
    </source>
</evidence>
<dbReference type="OrthoDB" id="9808814at2"/>
<keyword evidence="4" id="KW-1185">Reference proteome</keyword>
<comment type="caution">
    <text evidence="3">The sequence shown here is derived from an EMBL/GenBank/DDBJ whole genome shotgun (WGS) entry which is preliminary data.</text>
</comment>
<dbReference type="CDD" id="cd05233">
    <property type="entry name" value="SDR_c"/>
    <property type="match status" value="1"/>
</dbReference>
<dbReference type="EMBL" id="SEWY01000004">
    <property type="protein sequence ID" value="TBH72182.1"/>
    <property type="molecule type" value="Genomic_DNA"/>
</dbReference>
<dbReference type="GO" id="GO:0016491">
    <property type="term" value="F:oxidoreductase activity"/>
    <property type="evidence" value="ECO:0007669"/>
    <property type="project" value="UniProtKB-KW"/>
</dbReference>
<sequence length="257" mass="28228">MSYAIITGGSKGIGKEIALQLAERGYNLLLVARNSYELQQVKEEIQKKYSLEVDYLVADLADPAAVNTLYDWVLAKQIDLRILVNNAGYGLVGEFEKYSFEETQKMMQVNMNALVESCYRFYPMLSGKGQAYVLNIASSTAYQAIPLMSVYAASKVFVLNFSRGLFHEWKAKGIFVTAVSPGATTTNFNDRANLPAKASKAAEKVTMTPAVVAKLAVDGMFAKKQEVITGFINKLGAFLAWVAPKAISEKVAKGIYE</sequence>
<comment type="similarity">
    <text evidence="1">Belongs to the short-chain dehydrogenases/reductases (SDR) family.</text>
</comment>
<dbReference type="PIRSF" id="PIRSF000126">
    <property type="entry name" value="11-beta-HSD1"/>
    <property type="match status" value="1"/>
</dbReference>
<dbReference type="Pfam" id="PF00106">
    <property type="entry name" value="adh_short"/>
    <property type="match status" value="1"/>
</dbReference>
<dbReference type="SUPFAM" id="SSF51735">
    <property type="entry name" value="NAD(P)-binding Rossmann-fold domains"/>
    <property type="match status" value="1"/>
</dbReference>
<evidence type="ECO:0000313" key="3">
    <source>
        <dbReference type="EMBL" id="TBH72182.1"/>
    </source>
</evidence>
<dbReference type="Proteomes" id="UP000293583">
    <property type="component" value="Unassembled WGS sequence"/>
</dbReference>
<dbReference type="InterPro" id="IPR002347">
    <property type="entry name" value="SDR_fam"/>
</dbReference>
<protein>
    <submittedName>
        <fullName evidence="3">SDR family oxidoreductase</fullName>
    </submittedName>
</protein>
<dbReference type="PRINTS" id="PR00081">
    <property type="entry name" value="GDHRDH"/>
</dbReference>
<dbReference type="Gene3D" id="3.40.50.720">
    <property type="entry name" value="NAD(P)-binding Rossmann-like Domain"/>
    <property type="match status" value="1"/>
</dbReference>
<accession>A0A4Q9B9N3</accession>
<organism evidence="3 4">
    <name type="scientific">Aquirufa antheringensis</name>
    <dbReference type="NCBI Taxonomy" id="2516559"/>
    <lineage>
        <taxon>Bacteria</taxon>
        <taxon>Pseudomonadati</taxon>
        <taxon>Bacteroidota</taxon>
        <taxon>Cytophagia</taxon>
        <taxon>Cytophagales</taxon>
        <taxon>Flectobacillaceae</taxon>
        <taxon>Aquirufa</taxon>
    </lineage>
</organism>